<reference evidence="2" key="1">
    <citation type="journal article" date="2014" name="Genome Announc.">
        <title>Draft genome sequence of Colletotrichum sublineola, a destructive pathogen of cultivated sorghum.</title>
        <authorList>
            <person name="Baroncelli R."/>
            <person name="Sanz-Martin J.M."/>
            <person name="Rech G.E."/>
            <person name="Sukno S.A."/>
            <person name="Thon M.R."/>
        </authorList>
    </citation>
    <scope>NUCLEOTIDE SEQUENCE [LARGE SCALE GENOMIC DNA]</scope>
    <source>
        <strain evidence="2">TX430BB</strain>
    </source>
</reference>
<evidence type="ECO:0000313" key="1">
    <source>
        <dbReference type="EMBL" id="KDN60063.1"/>
    </source>
</evidence>
<gene>
    <name evidence="1" type="ORF">CSUB01_08869</name>
</gene>
<dbReference type="EMBL" id="JMSE01001551">
    <property type="protein sequence ID" value="KDN60063.1"/>
    <property type="molecule type" value="Genomic_DNA"/>
</dbReference>
<dbReference type="Proteomes" id="UP000027238">
    <property type="component" value="Unassembled WGS sequence"/>
</dbReference>
<dbReference type="AlphaFoldDB" id="A0A066WT39"/>
<accession>A0A066WT39</accession>
<organism evidence="1 2">
    <name type="scientific">Colletotrichum sublineola</name>
    <name type="common">Sorghum anthracnose fungus</name>
    <dbReference type="NCBI Taxonomy" id="1173701"/>
    <lineage>
        <taxon>Eukaryota</taxon>
        <taxon>Fungi</taxon>
        <taxon>Dikarya</taxon>
        <taxon>Ascomycota</taxon>
        <taxon>Pezizomycotina</taxon>
        <taxon>Sordariomycetes</taxon>
        <taxon>Hypocreomycetidae</taxon>
        <taxon>Glomerellales</taxon>
        <taxon>Glomerellaceae</taxon>
        <taxon>Colletotrichum</taxon>
        <taxon>Colletotrichum graminicola species complex</taxon>
    </lineage>
</organism>
<comment type="caution">
    <text evidence="1">The sequence shown here is derived from an EMBL/GenBank/DDBJ whole genome shotgun (WGS) entry which is preliminary data.</text>
</comment>
<protein>
    <submittedName>
        <fullName evidence="1">Uncharacterized protein</fullName>
    </submittedName>
</protein>
<proteinExistence type="predicted"/>
<dbReference type="HOGENOM" id="CLU_2049571_0_0_1"/>
<evidence type="ECO:0000313" key="2">
    <source>
        <dbReference type="Proteomes" id="UP000027238"/>
    </source>
</evidence>
<keyword evidence="2" id="KW-1185">Reference proteome</keyword>
<sequence>MYDPFRGYEAHWTTSPTVCLVSLGSSSWLLLGKFLWPNEPILLYSQSRFVRANMVHRTSSDRPTARQHQIGRPHVAPPTVHYTTATAMIPAKPRVPGTAVPSFCGSAFALLLERRAVGTG</sequence>
<name>A0A066WT39_COLSU</name>